<protein>
    <submittedName>
        <fullName evidence="2">Dipeptidase</fullName>
    </submittedName>
</protein>
<name>A0ABW4I3P0_9SPHN</name>
<dbReference type="PANTHER" id="PTHR10443:SF12">
    <property type="entry name" value="DIPEPTIDASE"/>
    <property type="match status" value="1"/>
</dbReference>
<dbReference type="Proteomes" id="UP001597115">
    <property type="component" value="Unassembled WGS sequence"/>
</dbReference>
<evidence type="ECO:0000256" key="1">
    <source>
        <dbReference type="SAM" id="SignalP"/>
    </source>
</evidence>
<gene>
    <name evidence="2" type="ORF">ACFSCW_12155</name>
</gene>
<reference evidence="3" key="1">
    <citation type="journal article" date="2019" name="Int. J. Syst. Evol. Microbiol.">
        <title>The Global Catalogue of Microorganisms (GCM) 10K type strain sequencing project: providing services to taxonomists for standard genome sequencing and annotation.</title>
        <authorList>
            <consortium name="The Broad Institute Genomics Platform"/>
            <consortium name="The Broad Institute Genome Sequencing Center for Infectious Disease"/>
            <person name="Wu L."/>
            <person name="Ma J."/>
        </authorList>
    </citation>
    <scope>NUCLEOTIDE SEQUENCE [LARGE SCALE GENOMIC DNA]</scope>
    <source>
        <strain evidence="3">CGMCC 1.16275</strain>
    </source>
</reference>
<dbReference type="EMBL" id="JBHUDY010000001">
    <property type="protein sequence ID" value="MFD1612554.1"/>
    <property type="molecule type" value="Genomic_DNA"/>
</dbReference>
<dbReference type="InterPro" id="IPR032466">
    <property type="entry name" value="Metal_Hydrolase"/>
</dbReference>
<dbReference type="Gene3D" id="3.20.20.140">
    <property type="entry name" value="Metal-dependent hydrolases"/>
    <property type="match status" value="1"/>
</dbReference>
<evidence type="ECO:0000313" key="3">
    <source>
        <dbReference type="Proteomes" id="UP001597115"/>
    </source>
</evidence>
<feature type="signal peptide" evidence="1">
    <location>
        <begin position="1"/>
        <end position="23"/>
    </location>
</feature>
<dbReference type="PANTHER" id="PTHR10443">
    <property type="entry name" value="MICROSOMAL DIPEPTIDASE"/>
    <property type="match status" value="1"/>
</dbReference>
<evidence type="ECO:0000313" key="2">
    <source>
        <dbReference type="EMBL" id="MFD1612554.1"/>
    </source>
</evidence>
<keyword evidence="1" id="KW-0732">Signal</keyword>
<organism evidence="2 3">
    <name type="scientific">Sphingomonas tabacisoli</name>
    <dbReference type="NCBI Taxonomy" id="2249466"/>
    <lineage>
        <taxon>Bacteria</taxon>
        <taxon>Pseudomonadati</taxon>
        <taxon>Pseudomonadota</taxon>
        <taxon>Alphaproteobacteria</taxon>
        <taxon>Sphingomonadales</taxon>
        <taxon>Sphingomonadaceae</taxon>
        <taxon>Sphingomonas</taxon>
    </lineage>
</organism>
<comment type="caution">
    <text evidence="2">The sequence shown here is derived from an EMBL/GenBank/DDBJ whole genome shotgun (WGS) entry which is preliminary data.</text>
</comment>
<feature type="chain" id="PRO_5047030341" evidence="1">
    <location>
        <begin position="24"/>
        <end position="372"/>
    </location>
</feature>
<sequence>MDRRYFLGLAAAAPFALPAAVRAAAYSDAAYKRAIVIDGQGVVNDPYGKETDIHFSPQALAEIRASGLTACSMTVNEVGNSLNAWNNTIQSIAGLDQAIADNPEVQIKALSAADIRRAKDSGRIAIIYNTQDTSLVGPELDRVTLLKGLGVRIVQLTYNNRNLSGDGCLEPANAGLSKLGRATIARIEKEKLLLDLAHSGQRTVAEGVAAATRPMTISHTGCRDLHDNPRNQYDAELRACANKGGVVGIYWMPFLVPNGKPTGADLVRHMDHALNVCGEDHVSIGTDNILYKTVIDDKARAFQKKFFEDRTARGIAAPGEGPDIFNIVAEWDSHMRFRMLADGLAKAGWSSARIDKVLGGNLMRLYAEVWGA</sequence>
<accession>A0ABW4I3P0</accession>
<keyword evidence="3" id="KW-1185">Reference proteome</keyword>
<dbReference type="InterPro" id="IPR008257">
    <property type="entry name" value="Pept_M19"/>
</dbReference>
<dbReference type="Pfam" id="PF01244">
    <property type="entry name" value="Peptidase_M19"/>
    <property type="match status" value="1"/>
</dbReference>
<dbReference type="RefSeq" id="WP_380889537.1">
    <property type="nucleotide sequence ID" value="NZ_JBHUDY010000001.1"/>
</dbReference>
<proteinExistence type="predicted"/>
<dbReference type="SUPFAM" id="SSF51556">
    <property type="entry name" value="Metallo-dependent hydrolases"/>
    <property type="match status" value="1"/>
</dbReference>
<dbReference type="PROSITE" id="PS51365">
    <property type="entry name" value="RENAL_DIPEPTIDASE_2"/>
    <property type="match status" value="1"/>
</dbReference>